<reference evidence="2" key="2">
    <citation type="submission" date="2020-08" db="EMBL/GenBank/DDBJ databases">
        <authorList>
            <person name="Chen M."/>
            <person name="Teng W."/>
            <person name="Zhao L."/>
            <person name="Hu C."/>
            <person name="Zhou Y."/>
            <person name="Han B."/>
            <person name="Song L."/>
            <person name="Shu W."/>
        </authorList>
    </citation>
    <scope>NUCLEOTIDE SEQUENCE</scope>
    <source>
        <strain evidence="2">FACHB-1375</strain>
    </source>
</reference>
<dbReference type="EMBL" id="JACJPW010000046">
    <property type="protein sequence ID" value="MBD2182998.1"/>
    <property type="molecule type" value="Genomic_DNA"/>
</dbReference>
<evidence type="ECO:0000313" key="3">
    <source>
        <dbReference type="Proteomes" id="UP000641646"/>
    </source>
</evidence>
<dbReference type="RefSeq" id="WP_190466405.1">
    <property type="nucleotide sequence ID" value="NZ_JACJPW010000046.1"/>
</dbReference>
<dbReference type="InterPro" id="IPR050834">
    <property type="entry name" value="Glycosyltransf_2"/>
</dbReference>
<dbReference type="Gene3D" id="3.90.550.10">
    <property type="entry name" value="Spore Coat Polysaccharide Biosynthesis Protein SpsA, Chain A"/>
    <property type="match status" value="1"/>
</dbReference>
<name>A0A926VFZ8_9CYAN</name>
<keyword evidence="3" id="KW-1185">Reference proteome</keyword>
<dbReference type="SUPFAM" id="SSF53448">
    <property type="entry name" value="Nucleotide-diphospho-sugar transferases"/>
    <property type="match status" value="1"/>
</dbReference>
<reference evidence="2" key="1">
    <citation type="journal article" date="2015" name="ISME J.">
        <title>Draft Genome Sequence of Streptomyces incarnatus NRRL8089, which Produces the Nucleoside Antibiotic Sinefungin.</title>
        <authorList>
            <person name="Oshima K."/>
            <person name="Hattori M."/>
            <person name="Shimizu H."/>
            <person name="Fukuda K."/>
            <person name="Nemoto M."/>
            <person name="Inagaki K."/>
            <person name="Tamura T."/>
        </authorList>
    </citation>
    <scope>NUCLEOTIDE SEQUENCE</scope>
    <source>
        <strain evidence="2">FACHB-1375</strain>
    </source>
</reference>
<organism evidence="2 3">
    <name type="scientific">Aerosakkonema funiforme FACHB-1375</name>
    <dbReference type="NCBI Taxonomy" id="2949571"/>
    <lineage>
        <taxon>Bacteria</taxon>
        <taxon>Bacillati</taxon>
        <taxon>Cyanobacteriota</taxon>
        <taxon>Cyanophyceae</taxon>
        <taxon>Oscillatoriophycideae</taxon>
        <taxon>Aerosakkonematales</taxon>
        <taxon>Aerosakkonemataceae</taxon>
        <taxon>Aerosakkonema</taxon>
    </lineage>
</organism>
<sequence>MIENSLLVSVIIAVKNGERRLGEAIESILSQTYKEYEILVVDGQSTDNTEKIAKSYDRVRYIRQTGKGLADAWNLGIEAAKGELIAFLDSDDLWTPNKLSLQVDYLVNHPLIQYAIGKFRFILEPGCPIPIGFKKELLDKDIVGPIPGTLIVRKSLLNSIGKFNTDLVIASDVDWFARVKDENIPMIVIPEVLLYKRVHTENLSSNAEKNNQELLQLLKQSINRQRRSQISEN</sequence>
<proteinExistence type="predicted"/>
<dbReference type="Proteomes" id="UP000641646">
    <property type="component" value="Unassembled WGS sequence"/>
</dbReference>
<dbReference type="AlphaFoldDB" id="A0A926VFZ8"/>
<dbReference type="PANTHER" id="PTHR43685:SF2">
    <property type="entry name" value="GLYCOSYLTRANSFERASE 2-LIKE DOMAIN-CONTAINING PROTEIN"/>
    <property type="match status" value="1"/>
</dbReference>
<evidence type="ECO:0000259" key="1">
    <source>
        <dbReference type="Pfam" id="PF00535"/>
    </source>
</evidence>
<comment type="caution">
    <text evidence="2">The sequence shown here is derived from an EMBL/GenBank/DDBJ whole genome shotgun (WGS) entry which is preliminary data.</text>
</comment>
<evidence type="ECO:0000313" key="2">
    <source>
        <dbReference type="EMBL" id="MBD2182998.1"/>
    </source>
</evidence>
<feature type="domain" description="Glycosyltransferase 2-like" evidence="1">
    <location>
        <begin position="9"/>
        <end position="111"/>
    </location>
</feature>
<dbReference type="InterPro" id="IPR029044">
    <property type="entry name" value="Nucleotide-diphossugar_trans"/>
</dbReference>
<accession>A0A926VFZ8</accession>
<dbReference type="PANTHER" id="PTHR43685">
    <property type="entry name" value="GLYCOSYLTRANSFERASE"/>
    <property type="match status" value="1"/>
</dbReference>
<dbReference type="Pfam" id="PF00535">
    <property type="entry name" value="Glycos_transf_2"/>
    <property type="match status" value="1"/>
</dbReference>
<gene>
    <name evidence="2" type="ORF">H6G03_18340</name>
</gene>
<protein>
    <submittedName>
        <fullName evidence="2">Glycosyltransferase</fullName>
    </submittedName>
</protein>
<dbReference type="InterPro" id="IPR001173">
    <property type="entry name" value="Glyco_trans_2-like"/>
</dbReference>